<accession>A0A5N5X2N1</accession>
<gene>
    <name evidence="8" type="ORF">BDV29DRAFT_172580</name>
</gene>
<dbReference type="Pfam" id="PF03357">
    <property type="entry name" value="Snf7"/>
    <property type="match status" value="1"/>
</dbReference>
<dbReference type="GO" id="GO:0000815">
    <property type="term" value="C:ESCRT III complex"/>
    <property type="evidence" value="ECO:0007669"/>
    <property type="project" value="TreeGrafter"/>
</dbReference>
<evidence type="ECO:0000256" key="4">
    <source>
        <dbReference type="ARBA" id="ARBA00022753"/>
    </source>
</evidence>
<keyword evidence="9" id="KW-1185">Reference proteome</keyword>
<keyword evidence="3" id="KW-0813">Transport</keyword>
<proteinExistence type="inferred from homology"/>
<dbReference type="GO" id="GO:0005771">
    <property type="term" value="C:multivesicular body"/>
    <property type="evidence" value="ECO:0007669"/>
    <property type="project" value="TreeGrafter"/>
</dbReference>
<dbReference type="GO" id="GO:0006900">
    <property type="term" value="P:vesicle budding from membrane"/>
    <property type="evidence" value="ECO:0007669"/>
    <property type="project" value="TreeGrafter"/>
</dbReference>
<evidence type="ECO:0000256" key="3">
    <source>
        <dbReference type="ARBA" id="ARBA00022448"/>
    </source>
</evidence>
<dbReference type="Proteomes" id="UP000326565">
    <property type="component" value="Unassembled WGS sequence"/>
</dbReference>
<dbReference type="EMBL" id="ML732200">
    <property type="protein sequence ID" value="KAB8075031.1"/>
    <property type="molecule type" value="Genomic_DNA"/>
</dbReference>
<feature type="compositionally biased region" description="Low complexity" evidence="7">
    <location>
        <begin position="162"/>
        <end position="171"/>
    </location>
</feature>
<feature type="region of interest" description="Disordered" evidence="7">
    <location>
        <begin position="162"/>
        <end position="211"/>
    </location>
</feature>
<evidence type="ECO:0000256" key="7">
    <source>
        <dbReference type="SAM" id="MobiDB-lite"/>
    </source>
</evidence>
<dbReference type="PANTHER" id="PTHR22761:SF5">
    <property type="entry name" value="CHARGED MULTIVESICULAR BODY PROTEIN 6"/>
    <property type="match status" value="1"/>
</dbReference>
<dbReference type="GO" id="GO:0032511">
    <property type="term" value="P:late endosome to vacuole transport via multivesicular body sorting pathway"/>
    <property type="evidence" value="ECO:0007669"/>
    <property type="project" value="TreeGrafter"/>
</dbReference>
<dbReference type="InterPro" id="IPR005024">
    <property type="entry name" value="Snf7_fam"/>
</dbReference>
<dbReference type="Gene3D" id="1.10.287.1060">
    <property type="entry name" value="ESAT-6-like"/>
    <property type="match status" value="1"/>
</dbReference>
<comment type="subcellular location">
    <subcellularLocation>
        <location evidence="1">Endosome membrane</location>
    </subcellularLocation>
</comment>
<evidence type="ECO:0000256" key="5">
    <source>
        <dbReference type="ARBA" id="ARBA00022927"/>
    </source>
</evidence>
<keyword evidence="6" id="KW-0472">Membrane</keyword>
<evidence type="ECO:0000256" key="6">
    <source>
        <dbReference type="ARBA" id="ARBA00023136"/>
    </source>
</evidence>
<keyword evidence="5" id="KW-0653">Protein transport</keyword>
<keyword evidence="4" id="KW-0967">Endosome</keyword>
<reference evidence="8 9" key="1">
    <citation type="submission" date="2019-04" db="EMBL/GenBank/DDBJ databases">
        <title>Friends and foes A comparative genomics study of 23 Aspergillus species from section Flavi.</title>
        <authorList>
            <consortium name="DOE Joint Genome Institute"/>
            <person name="Kjaerbolling I."/>
            <person name="Vesth T."/>
            <person name="Frisvad J.C."/>
            <person name="Nybo J.L."/>
            <person name="Theobald S."/>
            <person name="Kildgaard S."/>
            <person name="Isbrandt T."/>
            <person name="Kuo A."/>
            <person name="Sato A."/>
            <person name="Lyhne E.K."/>
            <person name="Kogle M.E."/>
            <person name="Wiebenga A."/>
            <person name="Kun R.S."/>
            <person name="Lubbers R.J."/>
            <person name="Makela M.R."/>
            <person name="Barry K."/>
            <person name="Chovatia M."/>
            <person name="Clum A."/>
            <person name="Daum C."/>
            <person name="Haridas S."/>
            <person name="He G."/>
            <person name="LaButti K."/>
            <person name="Lipzen A."/>
            <person name="Mondo S."/>
            <person name="Riley R."/>
            <person name="Salamov A."/>
            <person name="Simmons B.A."/>
            <person name="Magnuson J.K."/>
            <person name="Henrissat B."/>
            <person name="Mortensen U.H."/>
            <person name="Larsen T.O."/>
            <person name="Devries R.P."/>
            <person name="Grigoriev I.V."/>
            <person name="Machida M."/>
            <person name="Baker S.E."/>
            <person name="Andersen M.R."/>
        </authorList>
    </citation>
    <scope>NUCLEOTIDE SEQUENCE [LARGE SCALE GENOMIC DNA]</scope>
    <source>
        <strain evidence="8 9">CBS 151.66</strain>
    </source>
</reference>
<evidence type="ECO:0000256" key="2">
    <source>
        <dbReference type="ARBA" id="ARBA00006190"/>
    </source>
</evidence>
<protein>
    <submittedName>
        <fullName evidence="8">Snf7-domain-containing protein</fullName>
    </submittedName>
</protein>
<evidence type="ECO:0000313" key="9">
    <source>
        <dbReference type="Proteomes" id="UP000326565"/>
    </source>
</evidence>
<dbReference type="GO" id="GO:0015031">
    <property type="term" value="P:protein transport"/>
    <property type="evidence" value="ECO:0007669"/>
    <property type="project" value="UniProtKB-KW"/>
</dbReference>
<name>A0A5N5X2N1_9EURO</name>
<feature type="compositionally biased region" description="Basic and acidic residues" evidence="7">
    <location>
        <begin position="188"/>
        <end position="199"/>
    </location>
</feature>
<dbReference type="OrthoDB" id="441172at2759"/>
<dbReference type="AlphaFoldDB" id="A0A5N5X2N1"/>
<evidence type="ECO:0000313" key="8">
    <source>
        <dbReference type="EMBL" id="KAB8075031.1"/>
    </source>
</evidence>
<evidence type="ECO:0000256" key="1">
    <source>
        <dbReference type="ARBA" id="ARBA00004608"/>
    </source>
</evidence>
<comment type="similarity">
    <text evidence="2">Belongs to the SNF7 family.</text>
</comment>
<dbReference type="PANTHER" id="PTHR22761">
    <property type="entry name" value="CHARGED MULTIVESICULAR BODY PROTEIN"/>
    <property type="match status" value="1"/>
</dbReference>
<organism evidence="8 9">
    <name type="scientific">Aspergillus leporis</name>
    <dbReference type="NCBI Taxonomy" id="41062"/>
    <lineage>
        <taxon>Eukaryota</taxon>
        <taxon>Fungi</taxon>
        <taxon>Dikarya</taxon>
        <taxon>Ascomycota</taxon>
        <taxon>Pezizomycotina</taxon>
        <taxon>Eurotiomycetes</taxon>
        <taxon>Eurotiomycetidae</taxon>
        <taxon>Eurotiales</taxon>
        <taxon>Aspergillaceae</taxon>
        <taxon>Aspergillus</taxon>
        <taxon>Aspergillus subgen. Circumdati</taxon>
    </lineage>
</organism>
<sequence length="211" mass="23963">MGNTISSNKISAQDRAILDLKIQRDKLRQYRKRITVLTDRETAIAKECLARDDRKRALLALRRKKYQESLLIKSEKELDQLEQLINQVEFSLVQKDVLFGLQQGTQVLQALNKEMGGIEGVEKLMGETEEARAYQEEISQMLAGNLSNQDEDEVEDELAALQQEAQGLQKLPNAPKSKLPETPNAEDQQTRYQDDERQTKVRAKAQAAVPA</sequence>